<protein>
    <recommendedName>
        <fullName evidence="2">Anti-sigma factor antagonist</fullName>
    </recommendedName>
</protein>
<dbReference type="Pfam" id="PF01740">
    <property type="entry name" value="STAS"/>
    <property type="match status" value="1"/>
</dbReference>
<dbReference type="SUPFAM" id="SSF52091">
    <property type="entry name" value="SpoIIaa-like"/>
    <property type="match status" value="1"/>
</dbReference>
<dbReference type="GO" id="GO:0043856">
    <property type="term" value="F:anti-sigma factor antagonist activity"/>
    <property type="evidence" value="ECO:0007669"/>
    <property type="project" value="InterPro"/>
</dbReference>
<dbReference type="Proteomes" id="UP000317982">
    <property type="component" value="Unassembled WGS sequence"/>
</dbReference>
<evidence type="ECO:0000313" key="5">
    <source>
        <dbReference type="Proteomes" id="UP000317982"/>
    </source>
</evidence>
<proteinExistence type="inferred from homology"/>
<sequence>MSALSLTLSVCAPYPSIRIEGDLDHETAPHLPALVERVVRAVDPGLVVLDLAGVRFINSAGIRALVLARAAAADLLLRCPSPLVRRVLTATGDDRLFAIEPGGAA</sequence>
<dbReference type="CDD" id="cd07043">
    <property type="entry name" value="STAS_anti-anti-sigma_factors"/>
    <property type="match status" value="1"/>
</dbReference>
<evidence type="ECO:0000256" key="1">
    <source>
        <dbReference type="ARBA" id="ARBA00009013"/>
    </source>
</evidence>
<name>A0A545AMP3_9ACTN</name>
<dbReference type="OrthoDB" id="3481860at2"/>
<dbReference type="InterPro" id="IPR036513">
    <property type="entry name" value="STAS_dom_sf"/>
</dbReference>
<dbReference type="NCBIfam" id="TIGR00377">
    <property type="entry name" value="ant_ant_sig"/>
    <property type="match status" value="1"/>
</dbReference>
<dbReference type="Gene3D" id="3.30.750.24">
    <property type="entry name" value="STAS domain"/>
    <property type="match status" value="1"/>
</dbReference>
<dbReference type="AlphaFoldDB" id="A0A545AMP3"/>
<dbReference type="PROSITE" id="PS50801">
    <property type="entry name" value="STAS"/>
    <property type="match status" value="1"/>
</dbReference>
<evidence type="ECO:0000256" key="2">
    <source>
        <dbReference type="RuleBase" id="RU003749"/>
    </source>
</evidence>
<accession>A0A545AMP3</accession>
<dbReference type="InParanoid" id="A0A545AMP3"/>
<evidence type="ECO:0000259" key="3">
    <source>
        <dbReference type="PROSITE" id="PS50801"/>
    </source>
</evidence>
<feature type="domain" description="STAS" evidence="3">
    <location>
        <begin position="17"/>
        <end position="92"/>
    </location>
</feature>
<dbReference type="EMBL" id="VIRS01000017">
    <property type="protein sequence ID" value="TQS42592.1"/>
    <property type="molecule type" value="Genomic_DNA"/>
</dbReference>
<dbReference type="PANTHER" id="PTHR33495:SF2">
    <property type="entry name" value="ANTI-SIGMA FACTOR ANTAGONIST TM_1081-RELATED"/>
    <property type="match status" value="1"/>
</dbReference>
<organism evidence="4 5">
    <name type="scientific">Cryptosporangium phraense</name>
    <dbReference type="NCBI Taxonomy" id="2593070"/>
    <lineage>
        <taxon>Bacteria</taxon>
        <taxon>Bacillati</taxon>
        <taxon>Actinomycetota</taxon>
        <taxon>Actinomycetes</taxon>
        <taxon>Cryptosporangiales</taxon>
        <taxon>Cryptosporangiaceae</taxon>
        <taxon>Cryptosporangium</taxon>
    </lineage>
</organism>
<evidence type="ECO:0000313" key="4">
    <source>
        <dbReference type="EMBL" id="TQS42592.1"/>
    </source>
</evidence>
<dbReference type="PANTHER" id="PTHR33495">
    <property type="entry name" value="ANTI-SIGMA FACTOR ANTAGONIST TM_1081-RELATED-RELATED"/>
    <property type="match status" value="1"/>
</dbReference>
<reference evidence="4 5" key="1">
    <citation type="submission" date="2019-07" db="EMBL/GenBank/DDBJ databases">
        <title>Cryptosporangium phraense sp. nov., isolated from plant litter.</title>
        <authorList>
            <person name="Suriyachadkun C."/>
        </authorList>
    </citation>
    <scope>NUCLEOTIDE SEQUENCE [LARGE SCALE GENOMIC DNA]</scope>
    <source>
        <strain evidence="4 5">A-T 5661</strain>
    </source>
</reference>
<keyword evidence="5" id="KW-1185">Reference proteome</keyword>
<dbReference type="InterPro" id="IPR002645">
    <property type="entry name" value="STAS_dom"/>
</dbReference>
<comment type="similarity">
    <text evidence="1 2">Belongs to the anti-sigma-factor antagonist family.</text>
</comment>
<dbReference type="InterPro" id="IPR003658">
    <property type="entry name" value="Anti-sigma_ant"/>
</dbReference>
<gene>
    <name evidence="4" type="ORF">FL583_23145</name>
</gene>
<comment type="caution">
    <text evidence="4">The sequence shown here is derived from an EMBL/GenBank/DDBJ whole genome shotgun (WGS) entry which is preliminary data.</text>
</comment>